<dbReference type="RefSeq" id="XP_046057762.1">
    <property type="nucleotide sequence ID" value="XM_046208632.1"/>
</dbReference>
<dbReference type="EMBL" id="JAEUBE010000511">
    <property type="protein sequence ID" value="KAH3660051.1"/>
    <property type="molecule type" value="Genomic_DNA"/>
</dbReference>
<keyword evidence="2" id="KW-1185">Reference proteome</keyword>
<dbReference type="AlphaFoldDB" id="A0A9P8SZZ3"/>
<gene>
    <name evidence="1" type="ORF">OGAPHI_007256</name>
</gene>
<dbReference type="Proteomes" id="UP000769157">
    <property type="component" value="Unassembled WGS sequence"/>
</dbReference>
<reference evidence="1" key="2">
    <citation type="submission" date="2021-01" db="EMBL/GenBank/DDBJ databases">
        <authorList>
            <person name="Schikora-Tamarit M.A."/>
        </authorList>
    </citation>
    <scope>NUCLEOTIDE SEQUENCE</scope>
    <source>
        <strain evidence="1">CBS6075</strain>
    </source>
</reference>
<evidence type="ECO:0000313" key="2">
    <source>
        <dbReference type="Proteomes" id="UP000769157"/>
    </source>
</evidence>
<name>A0A9P8SZZ3_9ASCO</name>
<protein>
    <submittedName>
        <fullName evidence="1">Uncharacterized protein</fullName>
    </submittedName>
</protein>
<accession>A0A9P8SZZ3</accession>
<organism evidence="1 2">
    <name type="scientific">Ogataea philodendri</name>
    <dbReference type="NCBI Taxonomy" id="1378263"/>
    <lineage>
        <taxon>Eukaryota</taxon>
        <taxon>Fungi</taxon>
        <taxon>Dikarya</taxon>
        <taxon>Ascomycota</taxon>
        <taxon>Saccharomycotina</taxon>
        <taxon>Pichiomycetes</taxon>
        <taxon>Pichiales</taxon>
        <taxon>Pichiaceae</taxon>
        <taxon>Ogataea</taxon>
    </lineage>
</organism>
<reference evidence="1" key="1">
    <citation type="journal article" date="2021" name="Open Biol.">
        <title>Shared evolutionary footprints suggest mitochondrial oxidative damage underlies multiple complex I losses in fungi.</title>
        <authorList>
            <person name="Schikora-Tamarit M.A."/>
            <person name="Marcet-Houben M."/>
            <person name="Nosek J."/>
            <person name="Gabaldon T."/>
        </authorList>
    </citation>
    <scope>NUCLEOTIDE SEQUENCE</scope>
    <source>
        <strain evidence="1">CBS6075</strain>
    </source>
</reference>
<dbReference type="GeneID" id="70239220"/>
<comment type="caution">
    <text evidence="1">The sequence shown here is derived from an EMBL/GenBank/DDBJ whole genome shotgun (WGS) entry which is preliminary data.</text>
</comment>
<evidence type="ECO:0000313" key="1">
    <source>
        <dbReference type="EMBL" id="KAH3660051.1"/>
    </source>
</evidence>
<proteinExistence type="predicted"/>
<sequence>MCRSESKLENLFKTDSESFMMENSVGAESELNSMELFFSSLKEMDDSFSSFWSLPKIKISNAEFLMFMTKIRESRQFGMLNSDLLSITTVVESSLWVSFDFVAESWLISCLTLESSLSTILSLQP</sequence>